<gene>
    <name evidence="2" type="ORF">HannXRQ_Chr01g0010831</name>
</gene>
<dbReference type="PANTHER" id="PTHR48045:SF30">
    <property type="entry name" value="UDP-GLYCOSYLTRANSFERASE 76H1-LIKE"/>
    <property type="match status" value="1"/>
</dbReference>
<evidence type="ECO:0000256" key="1">
    <source>
        <dbReference type="ARBA" id="ARBA00022679"/>
    </source>
</evidence>
<evidence type="ECO:0000313" key="3">
    <source>
        <dbReference type="Proteomes" id="UP000215914"/>
    </source>
</evidence>
<dbReference type="Pfam" id="PF00201">
    <property type="entry name" value="UDPGT"/>
    <property type="match status" value="1"/>
</dbReference>
<proteinExistence type="predicted"/>
<dbReference type="GO" id="GO:0008194">
    <property type="term" value="F:UDP-glycosyltransferase activity"/>
    <property type="evidence" value="ECO:0000318"/>
    <property type="project" value="GO_Central"/>
</dbReference>
<dbReference type="InParanoid" id="A0A251VMC1"/>
<dbReference type="SUPFAM" id="SSF53756">
    <property type="entry name" value="UDP-Glycosyltransferase/glycogen phosphorylase"/>
    <property type="match status" value="1"/>
</dbReference>
<dbReference type="Gene3D" id="3.40.50.2000">
    <property type="entry name" value="Glycogen Phosphorylase B"/>
    <property type="match status" value="1"/>
</dbReference>
<evidence type="ECO:0000313" key="2">
    <source>
        <dbReference type="EMBL" id="OTG36737.1"/>
    </source>
</evidence>
<reference evidence="3" key="1">
    <citation type="journal article" date="2017" name="Nature">
        <title>The sunflower genome provides insights into oil metabolism, flowering and Asterid evolution.</title>
        <authorList>
            <person name="Badouin H."/>
            <person name="Gouzy J."/>
            <person name="Grassa C.J."/>
            <person name="Murat F."/>
            <person name="Staton S.E."/>
            <person name="Cottret L."/>
            <person name="Lelandais-Briere C."/>
            <person name="Owens G.L."/>
            <person name="Carrere S."/>
            <person name="Mayjonade B."/>
            <person name="Legrand L."/>
            <person name="Gill N."/>
            <person name="Kane N.C."/>
            <person name="Bowers J.E."/>
            <person name="Hubner S."/>
            <person name="Bellec A."/>
            <person name="Berard A."/>
            <person name="Berges H."/>
            <person name="Blanchet N."/>
            <person name="Boniface M.C."/>
            <person name="Brunel D."/>
            <person name="Catrice O."/>
            <person name="Chaidir N."/>
            <person name="Claudel C."/>
            <person name="Donnadieu C."/>
            <person name="Faraut T."/>
            <person name="Fievet G."/>
            <person name="Helmstetter N."/>
            <person name="King M."/>
            <person name="Knapp S.J."/>
            <person name="Lai Z."/>
            <person name="Le Paslier M.C."/>
            <person name="Lippi Y."/>
            <person name="Lorenzon L."/>
            <person name="Mandel J.R."/>
            <person name="Marage G."/>
            <person name="Marchand G."/>
            <person name="Marquand E."/>
            <person name="Bret-Mestries E."/>
            <person name="Morien E."/>
            <person name="Nambeesan S."/>
            <person name="Nguyen T."/>
            <person name="Pegot-Espagnet P."/>
            <person name="Pouilly N."/>
            <person name="Raftis F."/>
            <person name="Sallet E."/>
            <person name="Schiex T."/>
            <person name="Thomas J."/>
            <person name="Vandecasteele C."/>
            <person name="Vares D."/>
            <person name="Vear F."/>
            <person name="Vautrin S."/>
            <person name="Crespi M."/>
            <person name="Mangin B."/>
            <person name="Burke J.M."/>
            <person name="Salse J."/>
            <person name="Munos S."/>
            <person name="Vincourt P."/>
            <person name="Rieseberg L.H."/>
            <person name="Langlade N.B."/>
        </authorList>
    </citation>
    <scope>NUCLEOTIDE SEQUENCE [LARGE SCALE GENOMIC DNA]</scope>
    <source>
        <strain evidence="3">cv. SF193</strain>
    </source>
</reference>
<dbReference type="Proteomes" id="UP000215914">
    <property type="component" value="Chromosome 1"/>
</dbReference>
<dbReference type="EMBL" id="CM007890">
    <property type="protein sequence ID" value="OTG36737.1"/>
    <property type="molecule type" value="Genomic_DNA"/>
</dbReference>
<keyword evidence="3" id="KW-1185">Reference proteome</keyword>
<dbReference type="OMA" id="PNEIRFW"/>
<name>A0A251VMC1_HELAN</name>
<dbReference type="AlphaFoldDB" id="A0A251VMC1"/>
<accession>A0A251VMC1</accession>
<sequence length="138" mass="15875">MDQKLATEMACGLANSNQPFLWVVRPGSVQGYEWVDFWKRVWWQRLSVSEGVPMLCQPFSVDQLMNARYLSHVWKMGIEIVVGKREIESAIRRLLVDKEGEEMRKSAMEIQENVKLAVSHGGSTQNSLYNLVEFILSL</sequence>
<dbReference type="InterPro" id="IPR002213">
    <property type="entry name" value="UDP_glucos_trans"/>
</dbReference>
<organism evidence="2 3">
    <name type="scientific">Helianthus annuus</name>
    <name type="common">Common sunflower</name>
    <dbReference type="NCBI Taxonomy" id="4232"/>
    <lineage>
        <taxon>Eukaryota</taxon>
        <taxon>Viridiplantae</taxon>
        <taxon>Streptophyta</taxon>
        <taxon>Embryophyta</taxon>
        <taxon>Tracheophyta</taxon>
        <taxon>Spermatophyta</taxon>
        <taxon>Magnoliopsida</taxon>
        <taxon>eudicotyledons</taxon>
        <taxon>Gunneridae</taxon>
        <taxon>Pentapetalae</taxon>
        <taxon>asterids</taxon>
        <taxon>campanulids</taxon>
        <taxon>Asterales</taxon>
        <taxon>Asteraceae</taxon>
        <taxon>Asteroideae</taxon>
        <taxon>Heliantheae alliance</taxon>
        <taxon>Heliantheae</taxon>
        <taxon>Helianthus</taxon>
    </lineage>
</organism>
<protein>
    <submittedName>
        <fullName evidence="2">Putative UDP-glucuronosyl/UDP-glucosyltransferase</fullName>
    </submittedName>
</protein>
<keyword evidence="1 2" id="KW-0808">Transferase</keyword>
<dbReference type="PANTHER" id="PTHR48045">
    <property type="entry name" value="UDP-GLYCOSYLTRANSFERASE 72B1"/>
    <property type="match status" value="1"/>
</dbReference>